<feature type="transmembrane region" description="Helical" evidence="7">
    <location>
        <begin position="274"/>
        <end position="295"/>
    </location>
</feature>
<feature type="transmembrane region" description="Helical" evidence="7">
    <location>
        <begin position="49"/>
        <end position="73"/>
    </location>
</feature>
<keyword evidence="5 7" id="KW-0472">Membrane</keyword>
<evidence type="ECO:0000313" key="10">
    <source>
        <dbReference type="Proteomes" id="UP001200557"/>
    </source>
</evidence>
<evidence type="ECO:0000256" key="2">
    <source>
        <dbReference type="ARBA" id="ARBA00022475"/>
    </source>
</evidence>
<feature type="transmembrane region" description="Helical" evidence="7">
    <location>
        <begin position="133"/>
        <end position="156"/>
    </location>
</feature>
<evidence type="ECO:0000256" key="5">
    <source>
        <dbReference type="ARBA" id="ARBA00023136"/>
    </source>
</evidence>
<dbReference type="EMBL" id="JAKGAQ010000005">
    <property type="protein sequence ID" value="MCF2872693.1"/>
    <property type="molecule type" value="Genomic_DNA"/>
</dbReference>
<dbReference type="RefSeq" id="WP_235227023.1">
    <property type="nucleotide sequence ID" value="NZ_JAKGAQ010000005.1"/>
</dbReference>
<comment type="caution">
    <text evidence="9">The sequence shown here is derived from an EMBL/GenBank/DDBJ whole genome shotgun (WGS) entry which is preliminary data.</text>
</comment>
<dbReference type="PANTHER" id="PTHR34697:SF2">
    <property type="entry name" value="PHOSPHATIDYLGLYCEROL LYSYLTRANSFERASE"/>
    <property type="match status" value="1"/>
</dbReference>
<keyword evidence="3 7" id="KW-0812">Transmembrane</keyword>
<keyword evidence="2" id="KW-1003">Cell membrane</keyword>
<evidence type="ECO:0000313" key="9">
    <source>
        <dbReference type="EMBL" id="MCF2872693.1"/>
    </source>
</evidence>
<sequence length="625" mass="67268">MKTQIGVAPLAEWRTFFRKGRLLQLVPLVALGVFGTLFIRHIAALDGVAVVAALTALAPWQWMCALVFTALSFRTIGEYDVLMHRVLNTGQPVHAARAAGVKAIALSQTLGFGAITSALVRWRCLPDLPPAHILKLSAAVSLSFLAALAAITALVVPLSGLMPRSGGHVAIGIAAIAALALLARLAQRSGWIPIGLGRRTIIALIVATAADTLFAALALWVLWPEPVSFHVLFAAYLIALGAGLVSNAPGGVGAFDLSLLALLGATQNADAMAAILAFRIIYYALPAGIAILGLLHSRVPLPVDQPHHPEATLLRQHATRFVHVKGTLLTLPCWGGDAVLGDLPRGMQVADLRRSTDPKTLYKCSARQASQARAAGWSVMRCAQDAWISPKTWSSTGPARRQLRRALCAFERSGFSVREVSTSDGLCAVAQDWAKSHGGERGHSMGRYCPDYVRHQRVFAAFDGDTPVAFVSFHIGPVWTLDLMRHVSDIPKGTMHALVCAGIKAAQNSDICYLSLASVAAPDPHAPFARTMTEYAAGLRRFKSAFAPIWEPRYICSSGRLGLLLAMTTLAIRIRWPAPLANPNPAQRHHEDFSFAHRPRPCEPLTSPIGETPHDQRPFRTARHA</sequence>
<feature type="transmembrane region" description="Helical" evidence="7">
    <location>
        <begin position="229"/>
        <end position="262"/>
    </location>
</feature>
<feature type="transmembrane region" description="Helical" evidence="7">
    <location>
        <begin position="22"/>
        <end position="43"/>
    </location>
</feature>
<feature type="region of interest" description="Disordered" evidence="6">
    <location>
        <begin position="604"/>
        <end position="625"/>
    </location>
</feature>
<dbReference type="InterPro" id="IPR051211">
    <property type="entry name" value="PG_lysyltransferase"/>
</dbReference>
<protein>
    <submittedName>
        <fullName evidence="9">Phosphatidylglycerol lysyltransferase domain-containing protein</fullName>
    </submittedName>
</protein>
<comment type="subcellular location">
    <subcellularLocation>
        <location evidence="1">Cell membrane</location>
        <topology evidence="1">Multi-pass membrane protein</topology>
    </subcellularLocation>
</comment>
<keyword evidence="4 7" id="KW-1133">Transmembrane helix</keyword>
<dbReference type="Proteomes" id="UP001200557">
    <property type="component" value="Unassembled WGS sequence"/>
</dbReference>
<evidence type="ECO:0000256" key="6">
    <source>
        <dbReference type="SAM" id="MobiDB-lite"/>
    </source>
</evidence>
<proteinExistence type="predicted"/>
<keyword evidence="10" id="KW-1185">Reference proteome</keyword>
<evidence type="ECO:0000256" key="3">
    <source>
        <dbReference type="ARBA" id="ARBA00022692"/>
    </source>
</evidence>
<accession>A0ABS9CZL7</accession>
<evidence type="ECO:0000259" key="8">
    <source>
        <dbReference type="Pfam" id="PF09924"/>
    </source>
</evidence>
<reference evidence="9 10" key="1">
    <citation type="submission" date="2022-01" db="EMBL/GenBank/DDBJ databases">
        <title>Octadecabacter sp. nov., isolated from a marine alga.</title>
        <authorList>
            <person name="Jin M.S."/>
            <person name="Kim H.M."/>
            <person name="Han D.M."/>
            <person name="Jung J.J."/>
            <person name="Jeon C.O."/>
        </authorList>
    </citation>
    <scope>NUCLEOTIDE SEQUENCE [LARGE SCALE GENOMIC DNA]</scope>
    <source>
        <strain evidence="9 10">G9-8</strain>
    </source>
</reference>
<feature type="transmembrane region" description="Helical" evidence="7">
    <location>
        <begin position="168"/>
        <end position="186"/>
    </location>
</feature>
<dbReference type="InterPro" id="IPR016181">
    <property type="entry name" value="Acyl_CoA_acyltransferase"/>
</dbReference>
<name>A0ABS9CZL7_9RHOB</name>
<feature type="domain" description="Phosphatidylglycerol lysyltransferase C-terminal" evidence="8">
    <location>
        <begin position="355"/>
        <end position="556"/>
    </location>
</feature>
<organism evidence="9 10">
    <name type="scientific">Octadecabacter dasysiphoniae</name>
    <dbReference type="NCBI Taxonomy" id="2909341"/>
    <lineage>
        <taxon>Bacteria</taxon>
        <taxon>Pseudomonadati</taxon>
        <taxon>Pseudomonadota</taxon>
        <taxon>Alphaproteobacteria</taxon>
        <taxon>Rhodobacterales</taxon>
        <taxon>Roseobacteraceae</taxon>
        <taxon>Octadecabacter</taxon>
    </lineage>
</organism>
<dbReference type="SUPFAM" id="SSF55729">
    <property type="entry name" value="Acyl-CoA N-acyltransferases (Nat)"/>
    <property type="match status" value="1"/>
</dbReference>
<dbReference type="PANTHER" id="PTHR34697">
    <property type="entry name" value="PHOSPHATIDYLGLYCEROL LYSYLTRANSFERASE"/>
    <property type="match status" value="1"/>
</dbReference>
<evidence type="ECO:0000256" key="4">
    <source>
        <dbReference type="ARBA" id="ARBA00022989"/>
    </source>
</evidence>
<evidence type="ECO:0000256" key="7">
    <source>
        <dbReference type="SAM" id="Phobius"/>
    </source>
</evidence>
<gene>
    <name evidence="9" type="ORF">L0664_16605</name>
</gene>
<dbReference type="Pfam" id="PF09924">
    <property type="entry name" value="LPG_synthase_C"/>
    <property type="match status" value="1"/>
</dbReference>
<feature type="transmembrane region" description="Helical" evidence="7">
    <location>
        <begin position="201"/>
        <end position="223"/>
    </location>
</feature>
<evidence type="ECO:0000256" key="1">
    <source>
        <dbReference type="ARBA" id="ARBA00004651"/>
    </source>
</evidence>
<dbReference type="InterPro" id="IPR024320">
    <property type="entry name" value="LPG_synthase_C"/>
</dbReference>